<evidence type="ECO:0008006" key="3">
    <source>
        <dbReference type="Google" id="ProtNLM"/>
    </source>
</evidence>
<reference evidence="1 2" key="1">
    <citation type="submission" date="2023-10" db="EMBL/GenBank/DDBJ databases">
        <title>Hymenobacter endophyticus sp. nov., an isolate from the leaf tissues of wheat.</title>
        <authorList>
            <person name="Dai Y."/>
        </authorList>
    </citation>
    <scope>NUCLEOTIDE SEQUENCE [LARGE SCALE GENOMIC DNA]</scope>
    <source>
        <strain evidence="1 2">ZK17L-C2</strain>
    </source>
</reference>
<organism evidence="1 2">
    <name type="scientific">Hymenobacter endophyticus</name>
    <dbReference type="NCBI Taxonomy" id="3076335"/>
    <lineage>
        <taxon>Bacteria</taxon>
        <taxon>Pseudomonadati</taxon>
        <taxon>Bacteroidota</taxon>
        <taxon>Cytophagia</taxon>
        <taxon>Cytophagales</taxon>
        <taxon>Hymenobacteraceae</taxon>
        <taxon>Hymenobacter</taxon>
    </lineage>
</organism>
<comment type="caution">
    <text evidence="1">The sequence shown here is derived from an EMBL/GenBank/DDBJ whole genome shotgun (WGS) entry which is preliminary data.</text>
</comment>
<keyword evidence="2" id="KW-1185">Reference proteome</keyword>
<dbReference type="EMBL" id="JAWDJT010000006">
    <property type="protein sequence ID" value="MDU0370941.1"/>
    <property type="molecule type" value="Genomic_DNA"/>
</dbReference>
<proteinExistence type="predicted"/>
<evidence type="ECO:0000313" key="2">
    <source>
        <dbReference type="Proteomes" id="UP001250698"/>
    </source>
</evidence>
<evidence type="ECO:0000313" key="1">
    <source>
        <dbReference type="EMBL" id="MDU0370941.1"/>
    </source>
</evidence>
<protein>
    <recommendedName>
        <fullName evidence="3">IS1 family transposase</fullName>
    </recommendedName>
</protein>
<sequence>MKVVEYERSLQWVGHLHCPSCQHDNIGWRSSGMSEAFPHFYCSHCSNVYLNRQAQDLVYYEATPELLARIAAALPACPCGGHFTPTAGPKCAACHHEIPLVRNAVQHLQNPNMVLLDGACLVRDEGESYRVRIVG</sequence>
<dbReference type="Proteomes" id="UP001250698">
    <property type="component" value="Unassembled WGS sequence"/>
</dbReference>
<gene>
    <name evidence="1" type="ORF">ROI90_11085</name>
</gene>
<name>A0ABU3THT7_9BACT</name>
<accession>A0ABU3THT7</accession>
<dbReference type="RefSeq" id="WP_315998412.1">
    <property type="nucleotide sequence ID" value="NZ_JAWDJT010000006.1"/>
</dbReference>